<feature type="domain" description="Flavodoxin-like" evidence="4">
    <location>
        <begin position="6"/>
        <end position="196"/>
    </location>
</feature>
<name>A0A918DYF3_9GAMM</name>
<dbReference type="InterPro" id="IPR008254">
    <property type="entry name" value="Flavodoxin/NO_synth"/>
</dbReference>
<dbReference type="InterPro" id="IPR010089">
    <property type="entry name" value="Flavoprotein_WrbA-like"/>
</dbReference>
<gene>
    <name evidence="5" type="ORF">GCM10011348_42570</name>
</gene>
<keyword evidence="6" id="KW-1185">Reference proteome</keyword>
<dbReference type="InterPro" id="IPR005025">
    <property type="entry name" value="FMN_Rdtase-like_dom"/>
</dbReference>
<protein>
    <submittedName>
        <fullName evidence="5">NAD(P)H dehydrogenase (Quinone)</fullName>
    </submittedName>
</protein>
<dbReference type="Proteomes" id="UP000599578">
    <property type="component" value="Unassembled WGS sequence"/>
</dbReference>
<organism evidence="5 6">
    <name type="scientific">Marinobacterium nitratireducens</name>
    <dbReference type="NCBI Taxonomy" id="518897"/>
    <lineage>
        <taxon>Bacteria</taxon>
        <taxon>Pseudomonadati</taxon>
        <taxon>Pseudomonadota</taxon>
        <taxon>Gammaproteobacteria</taxon>
        <taxon>Oceanospirillales</taxon>
        <taxon>Oceanospirillaceae</taxon>
        <taxon>Marinobacterium</taxon>
    </lineage>
</organism>
<keyword evidence="3" id="KW-0288">FMN</keyword>
<evidence type="ECO:0000259" key="4">
    <source>
        <dbReference type="PROSITE" id="PS50902"/>
    </source>
</evidence>
<dbReference type="InterPro" id="IPR029039">
    <property type="entry name" value="Flavoprotein-like_sf"/>
</dbReference>
<accession>A0A918DYF3</accession>
<comment type="caution">
    <text evidence="5">The sequence shown here is derived from an EMBL/GenBank/DDBJ whole genome shotgun (WGS) entry which is preliminary data.</text>
</comment>
<evidence type="ECO:0000256" key="2">
    <source>
        <dbReference type="ARBA" id="ARBA00022630"/>
    </source>
</evidence>
<evidence type="ECO:0000313" key="6">
    <source>
        <dbReference type="Proteomes" id="UP000599578"/>
    </source>
</evidence>
<dbReference type="EMBL" id="BMLT01000015">
    <property type="protein sequence ID" value="GGO88031.1"/>
    <property type="molecule type" value="Genomic_DNA"/>
</dbReference>
<dbReference type="GO" id="GO:0010181">
    <property type="term" value="F:FMN binding"/>
    <property type="evidence" value="ECO:0007669"/>
    <property type="project" value="InterPro"/>
</dbReference>
<evidence type="ECO:0000313" key="5">
    <source>
        <dbReference type="EMBL" id="GGO88031.1"/>
    </source>
</evidence>
<evidence type="ECO:0000256" key="3">
    <source>
        <dbReference type="ARBA" id="ARBA00022643"/>
    </source>
</evidence>
<dbReference type="PROSITE" id="PS50902">
    <property type="entry name" value="FLAVODOXIN_LIKE"/>
    <property type="match status" value="1"/>
</dbReference>
<dbReference type="Gene3D" id="3.40.50.360">
    <property type="match status" value="1"/>
</dbReference>
<dbReference type="PANTHER" id="PTHR30546:SF23">
    <property type="entry name" value="FLAVOPROTEIN-LIKE PROTEIN YCP4-RELATED"/>
    <property type="match status" value="1"/>
</dbReference>
<dbReference type="SUPFAM" id="SSF52218">
    <property type="entry name" value="Flavoproteins"/>
    <property type="match status" value="1"/>
</dbReference>
<dbReference type="GO" id="GO:0003955">
    <property type="term" value="F:NAD(P)H dehydrogenase (quinone) activity"/>
    <property type="evidence" value="ECO:0007669"/>
    <property type="project" value="InterPro"/>
</dbReference>
<keyword evidence="2" id="KW-0285">Flavoprotein</keyword>
<dbReference type="Pfam" id="PF03358">
    <property type="entry name" value="FMN_red"/>
    <property type="match status" value="1"/>
</dbReference>
<evidence type="ECO:0000256" key="1">
    <source>
        <dbReference type="ARBA" id="ARBA00006961"/>
    </source>
</evidence>
<proteinExistence type="inferred from homology"/>
<sequence length="230" mass="24127">MKSANIAIVVDSRYGTTLALAKAIADGAKRQGAEVRLLRVDINEPEFSVDTGRDDFVAAQQEYRRLPRAVNDDLVWADGIVWGSPTRYGLMSTPLRAFIDEAAPLWRQGALIGKVGAVFTSTGGMHSGNEMTLMSLLLPFLQHGMVICGVPHSEPALIKTRKGGSPYGASAVTGFDGTLPVDDHELAIATTLGARVARLAAQIEAEPASVDVAAASAGIQASTPAELTGS</sequence>
<comment type="similarity">
    <text evidence="1">Belongs to the WrbA family.</text>
</comment>
<reference evidence="5 6" key="1">
    <citation type="journal article" date="2014" name="Int. J. Syst. Evol. Microbiol.">
        <title>Complete genome sequence of Corynebacterium casei LMG S-19264T (=DSM 44701T), isolated from a smear-ripened cheese.</title>
        <authorList>
            <consortium name="US DOE Joint Genome Institute (JGI-PGF)"/>
            <person name="Walter F."/>
            <person name="Albersmeier A."/>
            <person name="Kalinowski J."/>
            <person name="Ruckert C."/>
        </authorList>
    </citation>
    <scope>NUCLEOTIDE SEQUENCE [LARGE SCALE GENOMIC DNA]</scope>
    <source>
        <strain evidence="5 6">CGMCC 1.7286</strain>
    </source>
</reference>
<dbReference type="NCBIfam" id="TIGR01755">
    <property type="entry name" value="flav_wrbA"/>
    <property type="match status" value="1"/>
</dbReference>
<dbReference type="NCBIfam" id="NF002999">
    <property type="entry name" value="PRK03767.1"/>
    <property type="match status" value="1"/>
</dbReference>
<dbReference type="AlphaFoldDB" id="A0A918DYF3"/>
<dbReference type="RefSeq" id="WP_188862656.1">
    <property type="nucleotide sequence ID" value="NZ_BMLT01000015.1"/>
</dbReference>
<dbReference type="PANTHER" id="PTHR30546">
    <property type="entry name" value="FLAVODOXIN-RELATED PROTEIN WRBA-RELATED"/>
    <property type="match status" value="1"/>
</dbReference>
<dbReference type="GO" id="GO:0016020">
    <property type="term" value="C:membrane"/>
    <property type="evidence" value="ECO:0007669"/>
    <property type="project" value="TreeGrafter"/>
</dbReference>